<dbReference type="InterPro" id="IPR005545">
    <property type="entry name" value="YCII"/>
</dbReference>
<dbReference type="Gene3D" id="3.30.70.1060">
    <property type="entry name" value="Dimeric alpha+beta barrel"/>
    <property type="match status" value="1"/>
</dbReference>
<sequence>MADAAPSLFAVRFHDHAHQVSVRQAQMQAHLAWLDGHQEHILVAGSLRRDPGLPPVGGLWVVRADSRAEVQALVETDPFWRHGLRASCEILHWSKAFPDRATPV</sequence>
<proteinExistence type="inferred from homology"/>
<dbReference type="AlphaFoldDB" id="C5T8S7"/>
<comment type="similarity">
    <text evidence="1">Belongs to the YciI family.</text>
</comment>
<evidence type="ECO:0000313" key="3">
    <source>
        <dbReference type="EMBL" id="EER59125.1"/>
    </source>
</evidence>
<comment type="caution">
    <text evidence="3">The sequence shown here is derived from an EMBL/GenBank/DDBJ whole genome shotgun (WGS) entry which is preliminary data.</text>
</comment>
<gene>
    <name evidence="3" type="ORF">AcdelDRAFT_3307</name>
</gene>
<keyword evidence="4" id="KW-1185">Reference proteome</keyword>
<dbReference type="PATRIC" id="fig|573060.9.peg.1723"/>
<reference evidence="3 4" key="1">
    <citation type="submission" date="2009-05" db="EMBL/GenBank/DDBJ databases">
        <title>The draft genome of Acidovorax delafieldii 2AN.</title>
        <authorList>
            <consortium name="US DOE Joint Genome Institute (JGI-PGF)"/>
            <person name="Lucas S."/>
            <person name="Copeland A."/>
            <person name="Lapidus A."/>
            <person name="Glavina del Rio T."/>
            <person name="Tice H."/>
            <person name="Bruce D."/>
            <person name="Goodwin L."/>
            <person name="Pitluck S."/>
            <person name="Larimer F."/>
            <person name="Land M.L."/>
            <person name="Hauser L."/>
            <person name="Shelobolina E.S."/>
            <person name="Picardal F."/>
            <person name="Roden E."/>
            <person name="Emerson D."/>
        </authorList>
    </citation>
    <scope>NUCLEOTIDE SEQUENCE [LARGE SCALE GENOMIC DNA]</scope>
    <source>
        <strain evidence="3 4">2AN</strain>
    </source>
</reference>
<organism evidence="3 4">
    <name type="scientific">Acidovorax delafieldii 2AN</name>
    <dbReference type="NCBI Taxonomy" id="573060"/>
    <lineage>
        <taxon>Bacteria</taxon>
        <taxon>Pseudomonadati</taxon>
        <taxon>Pseudomonadota</taxon>
        <taxon>Betaproteobacteria</taxon>
        <taxon>Burkholderiales</taxon>
        <taxon>Comamonadaceae</taxon>
        <taxon>Acidovorax</taxon>
    </lineage>
</organism>
<name>C5T8S7_ACIDE</name>
<accession>C5T8S7</accession>
<evidence type="ECO:0000259" key="2">
    <source>
        <dbReference type="Pfam" id="PF03795"/>
    </source>
</evidence>
<dbReference type="EMBL" id="ACQT01000160">
    <property type="protein sequence ID" value="EER59125.1"/>
    <property type="molecule type" value="Genomic_DNA"/>
</dbReference>
<dbReference type="Pfam" id="PF03795">
    <property type="entry name" value="YCII"/>
    <property type="match status" value="1"/>
</dbReference>
<dbReference type="InterPro" id="IPR011008">
    <property type="entry name" value="Dimeric_a/b-barrel"/>
</dbReference>
<dbReference type="SUPFAM" id="SSF54909">
    <property type="entry name" value="Dimeric alpha+beta barrel"/>
    <property type="match status" value="1"/>
</dbReference>
<evidence type="ECO:0000256" key="1">
    <source>
        <dbReference type="ARBA" id="ARBA00007689"/>
    </source>
</evidence>
<protein>
    <submittedName>
        <fullName evidence="3">YCII-related</fullName>
    </submittedName>
</protein>
<dbReference type="OrthoDB" id="9797014at2"/>
<dbReference type="Proteomes" id="UP000003856">
    <property type="component" value="Unassembled WGS sequence"/>
</dbReference>
<feature type="domain" description="YCII-related" evidence="2">
    <location>
        <begin position="9"/>
        <end position="94"/>
    </location>
</feature>
<evidence type="ECO:0000313" key="4">
    <source>
        <dbReference type="Proteomes" id="UP000003856"/>
    </source>
</evidence>